<organism evidence="1">
    <name type="scientific">Schistocephalus solidus</name>
    <name type="common">Tapeworm</name>
    <dbReference type="NCBI Taxonomy" id="70667"/>
    <lineage>
        <taxon>Eukaryota</taxon>
        <taxon>Metazoa</taxon>
        <taxon>Spiralia</taxon>
        <taxon>Lophotrochozoa</taxon>
        <taxon>Platyhelminthes</taxon>
        <taxon>Cestoda</taxon>
        <taxon>Eucestoda</taxon>
        <taxon>Diphyllobothriidea</taxon>
        <taxon>Diphyllobothriidae</taxon>
        <taxon>Schistocephalus</taxon>
    </lineage>
</organism>
<name>A0A0X3P8Q3_SCHSO</name>
<protein>
    <submittedName>
        <fullName evidence="1">Calmodulin-4</fullName>
    </submittedName>
</protein>
<dbReference type="EMBL" id="GEEE01015192">
    <property type="protein sequence ID" value="JAP48033.1"/>
    <property type="molecule type" value="Transcribed_RNA"/>
</dbReference>
<sequence length="113" mass="13193">LANFDQILYCAKTRRGYKEMRVPYKRCLFGKHLFQFLNTQFTALISVEAIKECSNASLISFARLRFLQHGCPKFFVTDFSRFVCVHLGEHRQRLLINLWKAHDFSAANLSSTD</sequence>
<evidence type="ECO:0000313" key="1">
    <source>
        <dbReference type="EMBL" id="JAP48033.1"/>
    </source>
</evidence>
<accession>A0A0X3P8Q3</accession>
<gene>
    <name evidence="1" type="primary">CALM4</name>
    <name evidence="1" type="ORF">TR159940</name>
</gene>
<dbReference type="AlphaFoldDB" id="A0A0X3P8Q3"/>
<proteinExistence type="predicted"/>
<feature type="non-terminal residue" evidence="1">
    <location>
        <position position="1"/>
    </location>
</feature>
<reference evidence="1" key="1">
    <citation type="submission" date="2016-01" db="EMBL/GenBank/DDBJ databases">
        <title>Reference transcriptome for the parasite Schistocephalus solidus: insights into the molecular evolution of parasitism.</title>
        <authorList>
            <person name="Hebert F.O."/>
            <person name="Grambauer S."/>
            <person name="Barber I."/>
            <person name="Landry C.R."/>
            <person name="Aubin-Horth N."/>
        </authorList>
    </citation>
    <scope>NUCLEOTIDE SEQUENCE</scope>
</reference>